<protein>
    <submittedName>
        <fullName evidence="1">Uncharacterized protein</fullName>
    </submittedName>
</protein>
<dbReference type="Proteomes" id="UP000594263">
    <property type="component" value="Unplaced"/>
</dbReference>
<reference evidence="1" key="1">
    <citation type="submission" date="2021-01" db="UniProtKB">
        <authorList>
            <consortium name="EnsemblPlants"/>
        </authorList>
    </citation>
    <scope>IDENTIFICATION</scope>
</reference>
<dbReference type="AlphaFoldDB" id="A0A7N0ZZR8"/>
<dbReference type="Gramene" id="Kaladp0054s0059.1.v1.1">
    <property type="protein sequence ID" value="Kaladp0054s0059.1.v1.1.CDS.1"/>
    <property type="gene ID" value="Kaladp0054s0059.v1.1"/>
</dbReference>
<accession>A0A7N0ZZR8</accession>
<name>A0A7N0ZZR8_KALFE</name>
<keyword evidence="2" id="KW-1185">Reference proteome</keyword>
<dbReference type="EnsemblPlants" id="Kaladp0054s0059.1.v1.1">
    <property type="protein sequence ID" value="Kaladp0054s0059.1.v1.1.CDS.1"/>
    <property type="gene ID" value="Kaladp0054s0059.v1.1"/>
</dbReference>
<proteinExistence type="predicted"/>
<organism evidence="1 2">
    <name type="scientific">Kalanchoe fedtschenkoi</name>
    <name type="common">Lavender scallops</name>
    <name type="synonym">South American air plant</name>
    <dbReference type="NCBI Taxonomy" id="63787"/>
    <lineage>
        <taxon>Eukaryota</taxon>
        <taxon>Viridiplantae</taxon>
        <taxon>Streptophyta</taxon>
        <taxon>Embryophyta</taxon>
        <taxon>Tracheophyta</taxon>
        <taxon>Spermatophyta</taxon>
        <taxon>Magnoliopsida</taxon>
        <taxon>eudicotyledons</taxon>
        <taxon>Gunneridae</taxon>
        <taxon>Pentapetalae</taxon>
        <taxon>Saxifragales</taxon>
        <taxon>Crassulaceae</taxon>
        <taxon>Kalanchoe</taxon>
    </lineage>
</organism>
<evidence type="ECO:0000313" key="1">
    <source>
        <dbReference type="EnsemblPlants" id="Kaladp0054s0059.1.v1.1.CDS.1"/>
    </source>
</evidence>
<evidence type="ECO:0000313" key="2">
    <source>
        <dbReference type="Proteomes" id="UP000594263"/>
    </source>
</evidence>
<sequence>MRFMDMTWCKLVGRRRTNSLRIIGLRAAKKRLNIFWGERPEVCVDRASNSRMRVRRWRIEPID</sequence>